<evidence type="ECO:0000259" key="5">
    <source>
        <dbReference type="Pfam" id="PF02769"/>
    </source>
</evidence>
<feature type="binding site" evidence="2">
    <location>
        <position position="153"/>
    </location>
    <ligand>
        <name>Mg(2+)</name>
        <dbReference type="ChEBI" id="CHEBI:18420"/>
        <label>1</label>
    </ligand>
</feature>
<feature type="binding site" evidence="2">
    <location>
        <position position="292"/>
    </location>
    <ligand>
        <name>substrate</name>
    </ligand>
</feature>
<feature type="binding site" evidence="2">
    <location>
        <position position="105"/>
    </location>
    <ligand>
        <name>Mg(2+)</name>
        <dbReference type="ChEBI" id="CHEBI:18420"/>
        <label>2</label>
    </ligand>
</feature>
<gene>
    <name evidence="2 6" type="primary">thiL</name>
    <name evidence="6" type="ORF">SBA1_550036</name>
</gene>
<dbReference type="UniPathway" id="UPA00060">
    <property type="reaction ID" value="UER00142"/>
</dbReference>
<feature type="binding site" evidence="2">
    <location>
        <position position="59"/>
    </location>
    <ligand>
        <name>Mg(2+)</name>
        <dbReference type="ChEBI" id="CHEBI:18420"/>
        <label>4</label>
    </ligand>
</feature>
<dbReference type="GO" id="GO:0000287">
    <property type="term" value="F:magnesium ion binding"/>
    <property type="evidence" value="ECO:0007669"/>
    <property type="project" value="UniProtKB-UniRule"/>
</dbReference>
<dbReference type="GO" id="GO:0009030">
    <property type="term" value="F:thiamine-phosphate kinase activity"/>
    <property type="evidence" value="ECO:0007669"/>
    <property type="project" value="UniProtKB-UniRule"/>
</dbReference>
<dbReference type="Gene3D" id="3.90.650.10">
    <property type="entry name" value="PurM-like C-terminal domain"/>
    <property type="match status" value="1"/>
</dbReference>
<dbReference type="HAMAP" id="MF_02128">
    <property type="entry name" value="TMP_kinase"/>
    <property type="match status" value="1"/>
</dbReference>
<feature type="binding site" evidence="2">
    <location>
        <position position="245"/>
    </location>
    <ligand>
        <name>ATP</name>
        <dbReference type="ChEBI" id="CHEBI:30616"/>
    </ligand>
</feature>
<dbReference type="InterPro" id="IPR036676">
    <property type="entry name" value="PurM-like_C_sf"/>
</dbReference>
<feature type="binding site" evidence="2">
    <location>
        <position position="344"/>
    </location>
    <ligand>
        <name>substrate</name>
    </ligand>
</feature>
<feature type="binding site" evidence="2">
    <location>
        <position position="105"/>
    </location>
    <ligand>
        <name>Mg(2+)</name>
        <dbReference type="ChEBI" id="CHEBI:18420"/>
        <label>4</label>
    </ligand>
</feature>
<evidence type="ECO:0000256" key="2">
    <source>
        <dbReference type="HAMAP-Rule" id="MF_02128"/>
    </source>
</evidence>
<feature type="binding site" evidence="2">
    <location>
        <position position="76"/>
    </location>
    <ligand>
        <name>Mg(2+)</name>
        <dbReference type="ChEBI" id="CHEBI:18420"/>
        <label>1</label>
    </ligand>
</feature>
<comment type="similarity">
    <text evidence="2">Belongs to the thiamine-monophosphate kinase family.</text>
</comment>
<dbReference type="InterPro" id="IPR036921">
    <property type="entry name" value="PurM-like_N_sf"/>
</dbReference>
<feature type="binding site" evidence="2">
    <location>
        <position position="75"/>
    </location>
    <ligand>
        <name>Mg(2+)</name>
        <dbReference type="ChEBI" id="CHEBI:18420"/>
        <label>1</label>
    </ligand>
</feature>
<dbReference type="GO" id="GO:0009228">
    <property type="term" value="P:thiamine biosynthetic process"/>
    <property type="evidence" value="ECO:0007669"/>
    <property type="project" value="UniProtKB-KW"/>
</dbReference>
<keyword evidence="2" id="KW-0460">Magnesium</keyword>
<dbReference type="SUPFAM" id="SSF56042">
    <property type="entry name" value="PurM C-terminal domain-like"/>
    <property type="match status" value="1"/>
</dbReference>
<evidence type="ECO:0000313" key="7">
    <source>
        <dbReference type="Proteomes" id="UP000238701"/>
    </source>
</evidence>
<reference evidence="7" key="1">
    <citation type="submission" date="2018-02" db="EMBL/GenBank/DDBJ databases">
        <authorList>
            <person name="Hausmann B."/>
        </authorList>
    </citation>
    <scope>NUCLEOTIDE SEQUENCE [LARGE SCALE GENOMIC DNA]</scope>
    <source>
        <strain evidence="7">Peat soil MAG SbA1</strain>
    </source>
</reference>
<dbReference type="GO" id="GO:0009229">
    <property type="term" value="P:thiamine diphosphate biosynthetic process"/>
    <property type="evidence" value="ECO:0007669"/>
    <property type="project" value="UniProtKB-UniRule"/>
</dbReference>
<feature type="binding site" evidence="2">
    <location>
        <position position="59"/>
    </location>
    <ligand>
        <name>Mg(2+)</name>
        <dbReference type="ChEBI" id="CHEBI:18420"/>
        <label>3</label>
    </ligand>
</feature>
<protein>
    <recommendedName>
        <fullName evidence="2">Thiamine-monophosphate kinase</fullName>
        <shortName evidence="2">TMP kinase</shortName>
        <shortName evidence="2">Thiamine-phosphate kinase</shortName>
        <ecNumber evidence="2">2.7.4.16</ecNumber>
    </recommendedName>
</protein>
<proteinExistence type="inferred from homology"/>
<keyword evidence="2" id="KW-0547">Nucleotide-binding</keyword>
<evidence type="ECO:0000259" key="4">
    <source>
        <dbReference type="Pfam" id="PF00586"/>
    </source>
</evidence>
<dbReference type="Pfam" id="PF02769">
    <property type="entry name" value="AIRS_C"/>
    <property type="match status" value="1"/>
</dbReference>
<feature type="binding site" evidence="2">
    <location>
        <position position="105"/>
    </location>
    <ligand>
        <name>Mg(2+)</name>
        <dbReference type="ChEBI" id="CHEBI:18420"/>
        <label>3</label>
    </ligand>
</feature>
<dbReference type="CDD" id="cd02194">
    <property type="entry name" value="ThiL"/>
    <property type="match status" value="1"/>
</dbReference>
<keyword evidence="2 6" id="KW-0418">Kinase</keyword>
<dbReference type="Gene3D" id="3.30.1330.10">
    <property type="entry name" value="PurM-like, N-terminal domain"/>
    <property type="match status" value="1"/>
</dbReference>
<feature type="binding site" evidence="2">
    <location>
        <position position="179"/>
    </location>
    <ligand>
        <name>ATP</name>
        <dbReference type="ChEBI" id="CHEBI:30616"/>
    </ligand>
</feature>
<evidence type="ECO:0000256" key="1">
    <source>
        <dbReference type="ARBA" id="ARBA00022977"/>
    </source>
</evidence>
<dbReference type="EMBL" id="OMOD01000150">
    <property type="protein sequence ID" value="SPF44671.1"/>
    <property type="molecule type" value="Genomic_DNA"/>
</dbReference>
<feature type="binding site" evidence="2">
    <location>
        <position position="76"/>
    </location>
    <ligand>
        <name>Mg(2+)</name>
        <dbReference type="ChEBI" id="CHEBI:18420"/>
        <label>2</label>
    </ligand>
</feature>
<dbReference type="InterPro" id="IPR016188">
    <property type="entry name" value="PurM-like_N"/>
</dbReference>
<feature type="domain" description="PurM-like C-terminal" evidence="5">
    <location>
        <begin position="183"/>
        <end position="328"/>
    </location>
</feature>
<dbReference type="NCBIfam" id="TIGR01379">
    <property type="entry name" value="thiL"/>
    <property type="match status" value="1"/>
</dbReference>
<organism evidence="6 7">
    <name type="scientific">Candidatus Sulfotelmatobacter kueseliae</name>
    <dbReference type="NCBI Taxonomy" id="2042962"/>
    <lineage>
        <taxon>Bacteria</taxon>
        <taxon>Pseudomonadati</taxon>
        <taxon>Acidobacteriota</taxon>
        <taxon>Terriglobia</taxon>
        <taxon>Terriglobales</taxon>
        <taxon>Candidatus Korobacteraceae</taxon>
        <taxon>Candidatus Sulfotelmatobacter</taxon>
    </lineage>
</organism>
<dbReference type="PANTHER" id="PTHR30270">
    <property type="entry name" value="THIAMINE-MONOPHOSPHATE KINASE"/>
    <property type="match status" value="1"/>
</dbReference>
<accession>A0A2U3KYD6</accession>
<comment type="caution">
    <text evidence="2">Lacks conserved residue(s) required for the propagation of feature annotation.</text>
</comment>
<keyword evidence="2 6" id="KW-0808">Transferase</keyword>
<evidence type="ECO:0000313" key="6">
    <source>
        <dbReference type="EMBL" id="SPF44671.1"/>
    </source>
</evidence>
<dbReference type="EC" id="2.7.4.16" evidence="2"/>
<feature type="binding site" evidence="2">
    <location>
        <position position="74"/>
    </location>
    <ligand>
        <name>Mg(2+)</name>
        <dbReference type="ChEBI" id="CHEBI:18420"/>
        <label>4</label>
    </ligand>
</feature>
<dbReference type="GO" id="GO:0005524">
    <property type="term" value="F:ATP binding"/>
    <property type="evidence" value="ECO:0007669"/>
    <property type="project" value="UniProtKB-UniRule"/>
</dbReference>
<feature type="binding site" evidence="2">
    <location>
        <begin position="152"/>
        <end position="153"/>
    </location>
    <ligand>
        <name>ATP</name>
        <dbReference type="ChEBI" id="CHEBI:30616"/>
    </ligand>
</feature>
<name>A0A2U3KYD6_9BACT</name>
<sequence length="349" mass="38061">MVAPMPLSEKALIAQIRRMAESARHLTDKSRRTGVSAPHGQGQADRARPTQILTGIGDDCAVLRVLPDRDFLLTTDFTLEGIHFRRDWHPAESVGYRCLARGLSDIAAMGGEPVAAFLSLALPRDLPQAWVERFMRGLLALAQKYDVTLAGGDTAESPNGILADITVVGSTPRGKSVLRSAARPGDRIFVSGELGGSAAAVVEMRAKSRRVKPQDYSRHFYPEPRVELGRILRQKGLASAMIDLSDGLSTDLAHICEESGVGAEIESQLIPRARVGKPTREVHLDLALHGGEDYELLFTAPAGKRVPAQIARVPLTRIGSITRGRKIFVMNPKGIGYELVARGWEHFRR</sequence>
<dbReference type="Proteomes" id="UP000238701">
    <property type="component" value="Unassembled WGS sequence"/>
</dbReference>
<evidence type="ECO:0000256" key="3">
    <source>
        <dbReference type="SAM" id="MobiDB-lite"/>
    </source>
</evidence>
<dbReference type="Pfam" id="PF00586">
    <property type="entry name" value="AIRS"/>
    <property type="match status" value="1"/>
</dbReference>
<comment type="pathway">
    <text evidence="2">Cofactor biosynthesis; thiamine diphosphate biosynthesis; thiamine diphosphate from thiamine phosphate: step 1/1.</text>
</comment>
<comment type="catalytic activity">
    <reaction evidence="2">
        <text>thiamine phosphate + ATP = thiamine diphosphate + ADP</text>
        <dbReference type="Rhea" id="RHEA:15913"/>
        <dbReference type="ChEBI" id="CHEBI:30616"/>
        <dbReference type="ChEBI" id="CHEBI:37575"/>
        <dbReference type="ChEBI" id="CHEBI:58937"/>
        <dbReference type="ChEBI" id="CHEBI:456216"/>
        <dbReference type="EC" id="2.7.4.16"/>
    </reaction>
</comment>
<feature type="region of interest" description="Disordered" evidence="3">
    <location>
        <begin position="23"/>
        <end position="49"/>
    </location>
</feature>
<comment type="function">
    <text evidence="2">Catalyzes the ATP-dependent phosphorylation of thiamine-monophosphate (TMP) to form thiamine-pyrophosphate (TPP), the active form of vitamin B1.</text>
</comment>
<dbReference type="PANTHER" id="PTHR30270:SF0">
    <property type="entry name" value="THIAMINE-MONOPHOSPHATE KINASE"/>
    <property type="match status" value="1"/>
</dbReference>
<dbReference type="PIRSF" id="PIRSF005303">
    <property type="entry name" value="Thiam_monoph_kin"/>
    <property type="match status" value="1"/>
</dbReference>
<dbReference type="InterPro" id="IPR010918">
    <property type="entry name" value="PurM-like_C_dom"/>
</dbReference>
<feature type="binding site" evidence="2">
    <location>
        <position position="83"/>
    </location>
    <ligand>
        <name>substrate</name>
    </ligand>
</feature>
<dbReference type="SUPFAM" id="SSF55326">
    <property type="entry name" value="PurM N-terminal domain-like"/>
    <property type="match status" value="1"/>
</dbReference>
<feature type="binding site" evidence="2">
    <location>
        <position position="243"/>
    </location>
    <ligand>
        <name>Mg(2+)</name>
        <dbReference type="ChEBI" id="CHEBI:18420"/>
        <label>3</label>
    </ligand>
</feature>
<keyword evidence="2" id="KW-0479">Metal-binding</keyword>
<dbReference type="InterPro" id="IPR006283">
    <property type="entry name" value="ThiL-like"/>
</dbReference>
<keyword evidence="1 2" id="KW-0784">Thiamine biosynthesis</keyword>
<dbReference type="AlphaFoldDB" id="A0A2U3KYD6"/>
<comment type="miscellaneous">
    <text evidence="2">Reaction mechanism of ThiL seems to utilize a direct, inline transfer of the gamma-phosphate of ATP to TMP rather than a phosphorylated enzyme intermediate.</text>
</comment>
<feature type="binding site" evidence="2">
    <location>
        <position position="246"/>
    </location>
    <ligand>
        <name>Mg(2+)</name>
        <dbReference type="ChEBI" id="CHEBI:18420"/>
        <label>5</label>
    </ligand>
</feature>
<keyword evidence="2" id="KW-0067">ATP-binding</keyword>
<feature type="domain" description="PurM-like N-terminal" evidence="4">
    <location>
        <begin position="57"/>
        <end position="170"/>
    </location>
</feature>